<evidence type="ECO:0000313" key="9">
    <source>
        <dbReference type="EMBL" id="SOD89811.1"/>
    </source>
</evidence>
<dbReference type="Pfam" id="PF03572">
    <property type="entry name" value="Peptidase_S41"/>
    <property type="match status" value="1"/>
</dbReference>
<dbReference type="InterPro" id="IPR005151">
    <property type="entry name" value="Tail-specific_protease"/>
</dbReference>
<evidence type="ECO:0000256" key="3">
    <source>
        <dbReference type="ARBA" id="ARBA00022801"/>
    </source>
</evidence>
<dbReference type="GO" id="GO:0008236">
    <property type="term" value="F:serine-type peptidase activity"/>
    <property type="evidence" value="ECO:0007669"/>
    <property type="project" value="UniProtKB-KW"/>
</dbReference>
<dbReference type="InterPro" id="IPR040573">
    <property type="entry name" value="TSP_N"/>
</dbReference>
<dbReference type="SUPFAM" id="SSF52096">
    <property type="entry name" value="ClpP/crotonase"/>
    <property type="match status" value="1"/>
</dbReference>
<evidence type="ECO:0000256" key="5">
    <source>
        <dbReference type="RuleBase" id="RU004404"/>
    </source>
</evidence>
<evidence type="ECO:0000313" key="10">
    <source>
        <dbReference type="Proteomes" id="UP000219452"/>
    </source>
</evidence>
<dbReference type="NCBIfam" id="TIGR00225">
    <property type="entry name" value="prc"/>
    <property type="match status" value="1"/>
</dbReference>
<keyword evidence="10" id="KW-1185">Reference proteome</keyword>
<keyword evidence="2 5" id="KW-0645">Protease</keyword>
<dbReference type="Gene3D" id="3.30.750.44">
    <property type="match status" value="1"/>
</dbReference>
<dbReference type="CDD" id="cd06782">
    <property type="entry name" value="cpPDZ_CPP-like"/>
    <property type="match status" value="1"/>
</dbReference>
<dbReference type="SMART" id="SM00245">
    <property type="entry name" value="TSPc"/>
    <property type="match status" value="1"/>
</dbReference>
<evidence type="ECO:0000256" key="2">
    <source>
        <dbReference type="ARBA" id="ARBA00022670"/>
    </source>
</evidence>
<dbReference type="SUPFAM" id="SSF50156">
    <property type="entry name" value="PDZ domain-like"/>
    <property type="match status" value="1"/>
</dbReference>
<name>A0A286G2R4_9BACT</name>
<protein>
    <submittedName>
        <fullName evidence="9">Carboxyl-terminal processing protease</fullName>
    </submittedName>
</protein>
<feature type="domain" description="Tail specific protease" evidence="8">
    <location>
        <begin position="344"/>
        <end position="563"/>
    </location>
</feature>
<evidence type="ECO:0000259" key="7">
    <source>
        <dbReference type="SMART" id="SM00228"/>
    </source>
</evidence>
<dbReference type="InterPro" id="IPR004447">
    <property type="entry name" value="Peptidase_S41A"/>
</dbReference>
<proteinExistence type="inferred from homology"/>
<gene>
    <name evidence="9" type="ORF">SAMN06269250_3199</name>
</gene>
<feature type="domain" description="PDZ" evidence="7">
    <location>
        <begin position="261"/>
        <end position="339"/>
    </location>
</feature>
<sequence length="711" mass="79310">MKKYLVTLVPVLMLSFQPDSPSNGAPKTHGQTVSKGVVNGDKNAGPVEELKPSISQEKVETLVAKLLTTYHYRKVRLNDSLSSVVWDNYLKELDGNKTYFLASDVASFEKYRYQIDDALINGDLTAAYDLFNLYRKRYQERSDFVKAQIKKPFTFTTDESFNTNREKAAWPKTVEEQNELWTKILKNQALELKLGNRKDSAVVALMTQRYTNLDKAINRVKSADVFQMYMNSFAEALDPHTNYLSPSSADRFNQDMSQSLEGIGAILREDGDYIRIMDVLPGGPAFKSKLLNKDDKIAGVAQGDNGAMVNTMNWQVDEVVKLIKGPKGTIVRLQVISPNSLAGAPPKEIRLVREKIKLEEQRAKKEVIEVTQNGKPFKIGVINIPIFYRDFEGARKREEGFSSTTSDVKRLIDSLKAEKVAGIVIDLRDNGGGSLTESIDLTGLFIPKGPVVQVKESSGETEVYSDKDGGTVYYDGPLAVLVNRFSASASEIFAAAIQDYKRGIIVGGQTYGKGTVQTMVDLSEWLPKEPEKIGQVKMTIQKFYRINGSSTQHKGVTPDIQLPSAFSAEEYGESSQPSALPWDQINSTRYEQSRGLDDKILSRLRDRFDQRLKSDTELKQLAQELADFKKAKENTVVSLQETKRRKEREEAERKRAAANKVSQLSASSADEPETVATATPAASKKKKDLYLNEAGLVLADYITTAHLAVNK</sequence>
<reference evidence="10" key="1">
    <citation type="submission" date="2017-09" db="EMBL/GenBank/DDBJ databases">
        <authorList>
            <person name="Varghese N."/>
            <person name="Submissions S."/>
        </authorList>
    </citation>
    <scope>NUCLEOTIDE SEQUENCE [LARGE SCALE GENOMIC DNA]</scope>
    <source>
        <strain evidence="10">DSM 29961</strain>
    </source>
</reference>
<dbReference type="InterPro" id="IPR001478">
    <property type="entry name" value="PDZ"/>
</dbReference>
<dbReference type="InterPro" id="IPR020992">
    <property type="entry name" value="Tail_Prtase_C"/>
</dbReference>
<evidence type="ECO:0000259" key="8">
    <source>
        <dbReference type="SMART" id="SM00245"/>
    </source>
</evidence>
<comment type="similarity">
    <text evidence="1 5">Belongs to the peptidase S41A family.</text>
</comment>
<dbReference type="Gene3D" id="2.30.42.10">
    <property type="match status" value="1"/>
</dbReference>
<dbReference type="Pfam" id="PF11818">
    <property type="entry name" value="DUF3340"/>
    <property type="match status" value="1"/>
</dbReference>
<dbReference type="AlphaFoldDB" id="A0A286G2R4"/>
<dbReference type="FunFam" id="3.90.226.10:FF:000090">
    <property type="entry name" value="Tail-specific protease"/>
    <property type="match status" value="1"/>
</dbReference>
<feature type="region of interest" description="Disordered" evidence="6">
    <location>
        <begin position="20"/>
        <end position="42"/>
    </location>
</feature>
<dbReference type="PANTHER" id="PTHR32060:SF22">
    <property type="entry name" value="CARBOXYL-TERMINAL-PROCESSING PEPTIDASE 3, CHLOROPLASTIC"/>
    <property type="match status" value="1"/>
</dbReference>
<feature type="region of interest" description="Disordered" evidence="6">
    <location>
        <begin position="640"/>
        <end position="684"/>
    </location>
</feature>
<evidence type="ECO:0000256" key="6">
    <source>
        <dbReference type="SAM" id="MobiDB-lite"/>
    </source>
</evidence>
<evidence type="ECO:0000256" key="1">
    <source>
        <dbReference type="ARBA" id="ARBA00009179"/>
    </source>
</evidence>
<dbReference type="SMART" id="SM00228">
    <property type="entry name" value="PDZ"/>
    <property type="match status" value="1"/>
</dbReference>
<dbReference type="GO" id="GO:0007165">
    <property type="term" value="P:signal transduction"/>
    <property type="evidence" value="ECO:0007669"/>
    <property type="project" value="TreeGrafter"/>
</dbReference>
<keyword evidence="3 5" id="KW-0378">Hydrolase</keyword>
<dbReference type="Pfam" id="PF00595">
    <property type="entry name" value="PDZ"/>
    <property type="match status" value="1"/>
</dbReference>
<accession>A0A286G2R4</accession>
<dbReference type="OrthoDB" id="9812068at2"/>
<feature type="compositionally biased region" description="Polar residues" evidence="6">
    <location>
        <begin position="20"/>
        <end position="34"/>
    </location>
</feature>
<dbReference type="GO" id="GO:0006508">
    <property type="term" value="P:proteolysis"/>
    <property type="evidence" value="ECO:0007669"/>
    <property type="project" value="UniProtKB-KW"/>
</dbReference>
<dbReference type="EMBL" id="OCNH01000002">
    <property type="protein sequence ID" value="SOD89811.1"/>
    <property type="molecule type" value="Genomic_DNA"/>
</dbReference>
<dbReference type="GO" id="GO:0004175">
    <property type="term" value="F:endopeptidase activity"/>
    <property type="evidence" value="ECO:0007669"/>
    <property type="project" value="TreeGrafter"/>
</dbReference>
<dbReference type="PANTHER" id="PTHR32060">
    <property type="entry name" value="TAIL-SPECIFIC PROTEASE"/>
    <property type="match status" value="1"/>
</dbReference>
<dbReference type="InterPro" id="IPR029045">
    <property type="entry name" value="ClpP/crotonase-like_dom_sf"/>
</dbReference>
<keyword evidence="4 5" id="KW-0720">Serine protease</keyword>
<dbReference type="Pfam" id="PF17804">
    <property type="entry name" value="TSP_NTD"/>
    <property type="match status" value="1"/>
</dbReference>
<evidence type="ECO:0000256" key="4">
    <source>
        <dbReference type="ARBA" id="ARBA00022825"/>
    </source>
</evidence>
<dbReference type="RefSeq" id="WP_097126773.1">
    <property type="nucleotide sequence ID" value="NZ_OCNH01000002.1"/>
</dbReference>
<dbReference type="GO" id="GO:0030288">
    <property type="term" value="C:outer membrane-bounded periplasmic space"/>
    <property type="evidence" value="ECO:0007669"/>
    <property type="project" value="TreeGrafter"/>
</dbReference>
<dbReference type="InterPro" id="IPR036034">
    <property type="entry name" value="PDZ_sf"/>
</dbReference>
<dbReference type="Gene3D" id="3.90.226.10">
    <property type="entry name" value="2-enoyl-CoA Hydratase, Chain A, domain 1"/>
    <property type="match status" value="1"/>
</dbReference>
<dbReference type="CDD" id="cd07560">
    <property type="entry name" value="Peptidase_S41_CPP"/>
    <property type="match status" value="1"/>
</dbReference>
<organism evidence="9 10">
    <name type="scientific">Spirosoma fluviale</name>
    <dbReference type="NCBI Taxonomy" id="1597977"/>
    <lineage>
        <taxon>Bacteria</taxon>
        <taxon>Pseudomonadati</taxon>
        <taxon>Bacteroidota</taxon>
        <taxon>Cytophagia</taxon>
        <taxon>Cytophagales</taxon>
        <taxon>Cytophagaceae</taxon>
        <taxon>Spirosoma</taxon>
    </lineage>
</organism>
<dbReference type="Proteomes" id="UP000219452">
    <property type="component" value="Unassembled WGS sequence"/>
</dbReference>
<feature type="compositionally biased region" description="Basic and acidic residues" evidence="6">
    <location>
        <begin position="641"/>
        <end position="655"/>
    </location>
</feature>